<dbReference type="RefSeq" id="WP_249297086.1">
    <property type="nucleotide sequence ID" value="NZ_JACRSX010000001.1"/>
</dbReference>
<organism evidence="1 2">
    <name type="scientific">Jutongia huaianensis</name>
    <dbReference type="NCBI Taxonomy" id="2763668"/>
    <lineage>
        <taxon>Bacteria</taxon>
        <taxon>Bacillati</taxon>
        <taxon>Bacillota</taxon>
        <taxon>Clostridia</taxon>
        <taxon>Lachnospirales</taxon>
        <taxon>Lachnospiraceae</taxon>
        <taxon>Jutongia</taxon>
    </lineage>
</organism>
<accession>A0ABR7MYH0</accession>
<protein>
    <submittedName>
        <fullName evidence="1">Uncharacterized protein</fullName>
    </submittedName>
</protein>
<keyword evidence="2" id="KW-1185">Reference proteome</keyword>
<evidence type="ECO:0000313" key="2">
    <source>
        <dbReference type="Proteomes" id="UP000606193"/>
    </source>
</evidence>
<gene>
    <name evidence="1" type="ORF">H8704_02045</name>
</gene>
<dbReference type="Proteomes" id="UP000606193">
    <property type="component" value="Unassembled WGS sequence"/>
</dbReference>
<proteinExistence type="predicted"/>
<evidence type="ECO:0000313" key="1">
    <source>
        <dbReference type="EMBL" id="MBC8561423.1"/>
    </source>
</evidence>
<comment type="caution">
    <text evidence="1">The sequence shown here is derived from an EMBL/GenBank/DDBJ whole genome shotgun (WGS) entry which is preliminary data.</text>
</comment>
<dbReference type="EMBL" id="JACRSX010000001">
    <property type="protein sequence ID" value="MBC8561423.1"/>
    <property type="molecule type" value="Genomic_DNA"/>
</dbReference>
<reference evidence="1 2" key="1">
    <citation type="submission" date="2020-08" db="EMBL/GenBank/DDBJ databases">
        <title>Genome public.</title>
        <authorList>
            <person name="Liu C."/>
            <person name="Sun Q."/>
        </authorList>
    </citation>
    <scope>NUCLEOTIDE SEQUENCE [LARGE SCALE GENOMIC DNA]</scope>
    <source>
        <strain evidence="1 2">NSJ-37</strain>
    </source>
</reference>
<name>A0ABR7MYH0_9FIRM</name>
<sequence>MDLFLQMGHGMQGVAKELIKNQGTGTVIISPMNIKPTSIVKFSNDIQKLGGEVLFDPQLYYPRKFQKNLMLYDYWPKGDFTALEGGNFEQLVSKLSKLNQDIGTNKMILPAITTKKINHLWNKIQKICIEKADDYAPDLEKIHTIALSCEVLEDEEQIESIIAYAEEWNIAEVYIVCEHPQKLYLVDRPLWVTNLLSLVAGLKRQKKKVIVGYASHQLLCLALAKCDAIASGNFLNLRWFQPEHFVTVTDNTPSRRAIWYYCPQALSEYKIPFLDIAKRMNLLDRLEPAESMKSKYCDMLFSAALPSSSGFTEKEAFRHYLYCLNVQCRESVRETYHETRDAHIMMLQTTEQLLNGLNEKGIKGQNRDFIEILDVNRAAISAFDMSYQFPMEQEWNSL</sequence>